<evidence type="ECO:0000259" key="4">
    <source>
        <dbReference type="Pfam" id="PF00561"/>
    </source>
</evidence>
<dbReference type="Pfam" id="PF00561">
    <property type="entry name" value="Abhydrolase_1"/>
    <property type="match status" value="1"/>
</dbReference>
<keyword evidence="6" id="KW-0808">Transferase</keyword>
<dbReference type="GO" id="GO:0006508">
    <property type="term" value="P:proteolysis"/>
    <property type="evidence" value="ECO:0007669"/>
    <property type="project" value="InterPro"/>
</dbReference>
<dbReference type="GO" id="GO:0016746">
    <property type="term" value="F:acyltransferase activity"/>
    <property type="evidence" value="ECO:0007669"/>
    <property type="project" value="UniProtKB-KW"/>
</dbReference>
<protein>
    <submittedName>
        <fullName evidence="6">Hydrolase or acyltransferase of alpha/beta superfamily</fullName>
    </submittedName>
</protein>
<dbReference type="AlphaFoldDB" id="A0A0S3K6V5"/>
<evidence type="ECO:0000313" key="5">
    <source>
        <dbReference type="EMBL" id="ALR99953.1"/>
    </source>
</evidence>
<evidence type="ECO:0000256" key="3">
    <source>
        <dbReference type="SAM" id="Phobius"/>
    </source>
</evidence>
<keyword evidence="3" id="KW-0812">Transmembrane</keyword>
<comment type="similarity">
    <text evidence="1">Belongs to the peptidase S33 family.</text>
</comment>
<sequence length="368" mass="42023">MDTKQKNLRQKIIKGIKVIFIFILTVVATGIIAIIVMSPGKTESYRDKQGKVLEGSVSEITRKKIGGVEQGMILKGKSDKNPILLFLHGGPGTPEYVFFKEHNIGLEDKFTVCWWDQRGAGMSYDESISADTMNLEQLISDTVEVTNYLRKRFGQEKIYLMGHSWGTFLGVETVSRNPELYNAYIGTGQMVNAMDNEKMAYDYMINTATKNNDKEMLQELQKFPVKGEESLTEEYFEMRGKTLNKLGSGLTHKPTTNTTLMLSLLRFKEYTINQKINFTKSEAFAHPVMDSIRYLDLFEEVPKLDVPVYILQGLHDYQTSYPGAKAFYDKLKAPTKKFYTFDDSAHTPIIEEPEKFMRILVEDVLGEK</sequence>
<feature type="domain" description="AB hydrolase-1" evidence="4">
    <location>
        <begin position="82"/>
        <end position="353"/>
    </location>
</feature>
<dbReference type="InterPro" id="IPR029058">
    <property type="entry name" value="AB_hydrolase_fold"/>
</dbReference>
<dbReference type="SUPFAM" id="SSF53474">
    <property type="entry name" value="alpha/beta-Hydrolases"/>
    <property type="match status" value="1"/>
</dbReference>
<dbReference type="InterPro" id="IPR050266">
    <property type="entry name" value="AB_hydrolase_sf"/>
</dbReference>
<keyword evidence="6" id="KW-0012">Acyltransferase</keyword>
<dbReference type="GO" id="GO:0004177">
    <property type="term" value="F:aminopeptidase activity"/>
    <property type="evidence" value="ECO:0007669"/>
    <property type="project" value="UniProtKB-EC"/>
</dbReference>
<evidence type="ECO:0000313" key="6">
    <source>
        <dbReference type="EMBL" id="OJG92739.1"/>
    </source>
</evidence>
<dbReference type="Proteomes" id="UP000183039">
    <property type="component" value="Unassembled WGS sequence"/>
</dbReference>
<evidence type="ECO:0000256" key="2">
    <source>
        <dbReference type="ARBA" id="ARBA00022801"/>
    </source>
</evidence>
<keyword evidence="2 6" id="KW-0378">Hydrolase</keyword>
<organism evidence="6 8">
    <name type="scientific">Enterococcus silesiacus</name>
    <dbReference type="NCBI Taxonomy" id="332949"/>
    <lineage>
        <taxon>Bacteria</taxon>
        <taxon>Bacillati</taxon>
        <taxon>Bacillota</taxon>
        <taxon>Bacilli</taxon>
        <taxon>Lactobacillales</taxon>
        <taxon>Enterococcaceae</taxon>
        <taxon>Enterococcus</taxon>
    </lineage>
</organism>
<keyword evidence="7" id="KW-1185">Reference proteome</keyword>
<dbReference type="InterPro" id="IPR002410">
    <property type="entry name" value="Peptidase_S33"/>
</dbReference>
<keyword evidence="3" id="KW-0472">Membrane</keyword>
<dbReference type="KEGG" id="ess:ATZ33_00715"/>
<dbReference type="InterPro" id="IPR000073">
    <property type="entry name" value="AB_hydrolase_1"/>
</dbReference>
<evidence type="ECO:0000313" key="8">
    <source>
        <dbReference type="Proteomes" id="UP000183039"/>
    </source>
</evidence>
<dbReference type="PRINTS" id="PR00793">
    <property type="entry name" value="PROAMNOPTASE"/>
</dbReference>
<dbReference type="PANTHER" id="PTHR43798:SF33">
    <property type="entry name" value="HYDROLASE, PUTATIVE (AFU_ORTHOLOGUE AFUA_2G14860)-RELATED"/>
    <property type="match status" value="1"/>
</dbReference>
<dbReference type="GO" id="GO:0016020">
    <property type="term" value="C:membrane"/>
    <property type="evidence" value="ECO:0007669"/>
    <property type="project" value="TreeGrafter"/>
</dbReference>
<name>A0A0S3K6V5_9ENTE</name>
<dbReference type="EMBL" id="JXLC01000004">
    <property type="protein sequence ID" value="OJG92739.1"/>
    <property type="molecule type" value="Genomic_DNA"/>
</dbReference>
<feature type="transmembrane region" description="Helical" evidence="3">
    <location>
        <begin position="12"/>
        <end position="37"/>
    </location>
</feature>
<proteinExistence type="inferred from homology"/>
<dbReference type="PANTHER" id="PTHR43798">
    <property type="entry name" value="MONOACYLGLYCEROL LIPASE"/>
    <property type="match status" value="1"/>
</dbReference>
<reference evidence="5 7" key="2">
    <citation type="submission" date="2015-12" db="EMBL/GenBank/DDBJ databases">
        <authorList>
            <person name="Lauer A."/>
            <person name="Humrighouse B."/>
            <person name="Loparev V."/>
            <person name="Shewmaker P.L."/>
            <person name="Whitney A.M."/>
            <person name="McLaughlin R.W."/>
        </authorList>
    </citation>
    <scope>NUCLEOTIDE SEQUENCE [LARGE SCALE GENOMIC DNA]</scope>
    <source>
        <strain evidence="5 7">LMG 23085</strain>
    </source>
</reference>
<evidence type="ECO:0000256" key="1">
    <source>
        <dbReference type="ARBA" id="ARBA00010088"/>
    </source>
</evidence>
<accession>A0A0S3K6V5</accession>
<dbReference type="OrthoDB" id="53505at2"/>
<keyword evidence="3" id="KW-1133">Transmembrane helix</keyword>
<dbReference type="EMBL" id="CP013614">
    <property type="protein sequence ID" value="ALR99953.1"/>
    <property type="molecule type" value="Genomic_DNA"/>
</dbReference>
<evidence type="ECO:0000313" key="7">
    <source>
        <dbReference type="Proteomes" id="UP000065511"/>
    </source>
</evidence>
<dbReference type="Gene3D" id="3.40.50.1820">
    <property type="entry name" value="alpha/beta hydrolase"/>
    <property type="match status" value="1"/>
</dbReference>
<gene>
    <name evidence="5" type="ORF">ATZ33_00715</name>
    <name evidence="6" type="ORF">RV15_GL002684</name>
</gene>
<dbReference type="Proteomes" id="UP000065511">
    <property type="component" value="Chromosome"/>
</dbReference>
<reference evidence="6 8" key="1">
    <citation type="submission" date="2014-12" db="EMBL/GenBank/DDBJ databases">
        <title>Draft genome sequences of 29 type strains of Enterococci.</title>
        <authorList>
            <person name="Zhong Z."/>
            <person name="Sun Z."/>
            <person name="Liu W."/>
            <person name="Zhang W."/>
            <person name="Zhang H."/>
        </authorList>
    </citation>
    <scope>NUCLEOTIDE SEQUENCE [LARGE SCALE GENOMIC DNA]</scope>
    <source>
        <strain evidence="6 8">DSM 22801</strain>
    </source>
</reference>
<dbReference type="RefSeq" id="WP_083429092.1">
    <property type="nucleotide sequence ID" value="NZ_JXLC01000004.1"/>
</dbReference>